<evidence type="ECO:0000256" key="6">
    <source>
        <dbReference type="ARBA" id="ARBA00023002"/>
    </source>
</evidence>
<dbReference type="EMBL" id="AP024525">
    <property type="protein sequence ID" value="BCT75234.1"/>
    <property type="molecule type" value="Genomic_DNA"/>
</dbReference>
<dbReference type="PRINTS" id="PR00411">
    <property type="entry name" value="PNDRDTASEI"/>
</dbReference>
<name>A0ABN6FF78_SINCY</name>
<sequence>MSYTLPMSQVEVRIDFDPEEVRARYGAELVKRAATGAPRADRKPPAVQLDAADPWTPYVERPAVSEEVEAVIIGGGFGGLLAAARLKEEGVDSLRIVEAGGDFGGTWYWNRYPGSQCDIEGYIYLPLLEETGYMPSTRYPLAQEIFEHSQRIGRHFGLYEGALFHTAATRAVWDGDSQRWLVTTDRGDELRTRFLVRSNGALGAAPTLPAVEGLETFPGRIFHSSRWDYAYTGGSPTEPMTNLHDKTVVVVGSGASAVQVVKAVADQARQVFVVQRTPGPVFGYRRDTATDPEWYSSQVAGWQQRRMRNFDLNTSFRYQDDDLVGDQFVEMFRALGTADNVVDDVSSIDPREVGQVMEIADLAFSHRFRQLVDSVVQDPETAERLKPWYGLLCKRMTYNDGFLESFNRPNVSLIDAPVVGIESVNGSTVTAAGERFDADCIVFATGFDTSTSSEARAGITVLGRDGRSLSEHNSPGLRSQHGIMTDRFPNLFTSGLNQTAVALNFTSMLDVQARHIAAIVGHARANGYAEVEPTEDAVEAWSKTVAEAGLPFRPYFERCVPGYYNGYGNLDQGVFTGQAFVPGTATYADILEEARADGRFSGLEFRLASLEAEFSAS</sequence>
<keyword evidence="3" id="KW-0285">Flavoprotein</keyword>
<organism evidence="7 8">
    <name type="scientific">Sinomonas cyclohexanicum</name>
    <name type="common">Corynebacterium cyclohexanicum</name>
    <dbReference type="NCBI Taxonomy" id="322009"/>
    <lineage>
        <taxon>Bacteria</taxon>
        <taxon>Bacillati</taxon>
        <taxon>Actinomycetota</taxon>
        <taxon>Actinomycetes</taxon>
        <taxon>Micrococcales</taxon>
        <taxon>Micrococcaceae</taxon>
        <taxon>Sinomonas</taxon>
    </lineage>
</organism>
<evidence type="ECO:0000313" key="8">
    <source>
        <dbReference type="Proteomes" id="UP001319861"/>
    </source>
</evidence>
<keyword evidence="8" id="KW-1185">Reference proteome</keyword>
<dbReference type="InterPro" id="IPR036188">
    <property type="entry name" value="FAD/NAD-bd_sf"/>
</dbReference>
<proteinExistence type="inferred from homology"/>
<dbReference type="InterPro" id="IPR050775">
    <property type="entry name" value="FAD-binding_Monooxygenases"/>
</dbReference>
<dbReference type="Pfam" id="PF13450">
    <property type="entry name" value="NAD_binding_8"/>
    <property type="match status" value="1"/>
</dbReference>
<evidence type="ECO:0000256" key="4">
    <source>
        <dbReference type="ARBA" id="ARBA00022827"/>
    </source>
</evidence>
<reference evidence="7 8" key="1">
    <citation type="journal article" date="2021" name="J. Biosci. Bioeng.">
        <title>Identification and characterization of a chc gene cluster responsible for the aromatization pathway of cyclohexanecarboxylate degradation in Sinomonas cyclohexanicum ATCC 51369.</title>
        <authorList>
            <person name="Yamamoto T."/>
            <person name="Hasegawa Y."/>
            <person name="Lau P.C.K."/>
            <person name="Iwaki H."/>
        </authorList>
    </citation>
    <scope>NUCLEOTIDE SEQUENCE [LARGE SCALE GENOMIC DNA]</scope>
    <source>
        <strain evidence="7 8">ATCC 51369</strain>
    </source>
</reference>
<accession>A0ABN6FF78</accession>
<evidence type="ECO:0000256" key="2">
    <source>
        <dbReference type="ARBA" id="ARBA00010139"/>
    </source>
</evidence>
<keyword evidence="7" id="KW-0503">Monooxygenase</keyword>
<gene>
    <name evidence="7" type="ORF">SCMU_10760</name>
</gene>
<protein>
    <submittedName>
        <fullName evidence="7">Monooxygenase</fullName>
    </submittedName>
</protein>
<dbReference type="PANTHER" id="PTHR43098:SF2">
    <property type="entry name" value="FAD-BINDING MONOOXYGENASE AUSB-RELATED"/>
    <property type="match status" value="1"/>
</dbReference>
<dbReference type="Proteomes" id="UP001319861">
    <property type="component" value="Chromosome"/>
</dbReference>
<evidence type="ECO:0000256" key="5">
    <source>
        <dbReference type="ARBA" id="ARBA00022857"/>
    </source>
</evidence>
<evidence type="ECO:0000256" key="3">
    <source>
        <dbReference type="ARBA" id="ARBA00022630"/>
    </source>
</evidence>
<keyword evidence="4" id="KW-0274">FAD</keyword>
<dbReference type="PANTHER" id="PTHR43098">
    <property type="entry name" value="L-ORNITHINE N(5)-MONOOXYGENASE-RELATED"/>
    <property type="match status" value="1"/>
</dbReference>
<comment type="cofactor">
    <cofactor evidence="1">
        <name>FAD</name>
        <dbReference type="ChEBI" id="CHEBI:57692"/>
    </cofactor>
</comment>
<dbReference type="GO" id="GO:0004497">
    <property type="term" value="F:monooxygenase activity"/>
    <property type="evidence" value="ECO:0007669"/>
    <property type="project" value="UniProtKB-KW"/>
</dbReference>
<keyword evidence="6" id="KW-0560">Oxidoreductase</keyword>
<dbReference type="Gene3D" id="3.50.50.60">
    <property type="entry name" value="FAD/NAD(P)-binding domain"/>
    <property type="match status" value="3"/>
</dbReference>
<dbReference type="SUPFAM" id="SSF51905">
    <property type="entry name" value="FAD/NAD(P)-binding domain"/>
    <property type="match status" value="1"/>
</dbReference>
<comment type="similarity">
    <text evidence="2">Belongs to the FAD-binding monooxygenase family.</text>
</comment>
<keyword evidence="5" id="KW-0521">NADP</keyword>
<evidence type="ECO:0000313" key="7">
    <source>
        <dbReference type="EMBL" id="BCT75234.1"/>
    </source>
</evidence>
<evidence type="ECO:0000256" key="1">
    <source>
        <dbReference type="ARBA" id="ARBA00001974"/>
    </source>
</evidence>
<dbReference type="RefSeq" id="WP_229231998.1">
    <property type="nucleotide sequence ID" value="NZ_AP024525.1"/>
</dbReference>